<evidence type="ECO:0000313" key="2">
    <source>
        <dbReference type="EMBL" id="ASJ00864.1"/>
    </source>
</evidence>
<dbReference type="SFLD" id="SFLDS00003">
    <property type="entry name" value="Haloacid_Dehalogenase"/>
    <property type="match status" value="1"/>
</dbReference>
<dbReference type="EMBL" id="CP014855">
    <property type="protein sequence ID" value="ASJ00864.1"/>
    <property type="molecule type" value="Genomic_DNA"/>
</dbReference>
<comment type="similarity">
    <text evidence="1">Belongs to the HAD-like hydrolase superfamily.</text>
</comment>
<dbReference type="Pfam" id="PF00702">
    <property type="entry name" value="Hydrolase"/>
    <property type="match status" value="1"/>
</dbReference>
<dbReference type="Proteomes" id="UP000250134">
    <property type="component" value="Chromosome"/>
</dbReference>
<proteinExistence type="inferred from homology"/>
<dbReference type="Gene3D" id="3.40.50.1000">
    <property type="entry name" value="HAD superfamily/HAD-like"/>
    <property type="match status" value="1"/>
</dbReference>
<dbReference type="NCBIfam" id="TIGR01509">
    <property type="entry name" value="HAD-SF-IA-v3"/>
    <property type="match status" value="1"/>
</dbReference>
<dbReference type="GeneID" id="33331866"/>
<dbReference type="PRINTS" id="PR00413">
    <property type="entry name" value="HADHALOGNASE"/>
</dbReference>
<reference evidence="2 3" key="1">
    <citation type="submission" date="2016-03" db="EMBL/GenBank/DDBJ databases">
        <title>Complete genome sequence of Thermococcus gorgonarius.</title>
        <authorList>
            <person name="Oger P.M."/>
        </authorList>
    </citation>
    <scope>NUCLEOTIDE SEQUENCE [LARGE SCALE GENOMIC DNA]</scope>
    <source>
        <strain evidence="2 3">W-12</strain>
    </source>
</reference>
<organism evidence="2 3">
    <name type="scientific">Thermococcus gorgonarius</name>
    <dbReference type="NCBI Taxonomy" id="71997"/>
    <lineage>
        <taxon>Archaea</taxon>
        <taxon>Methanobacteriati</taxon>
        <taxon>Methanobacteriota</taxon>
        <taxon>Thermococci</taxon>
        <taxon>Thermococcales</taxon>
        <taxon>Thermococcaceae</taxon>
        <taxon>Thermococcus</taxon>
    </lineage>
</organism>
<keyword evidence="3" id="KW-1185">Reference proteome</keyword>
<dbReference type="InterPro" id="IPR023214">
    <property type="entry name" value="HAD_sf"/>
</dbReference>
<dbReference type="PANTHER" id="PTHR43434:SF1">
    <property type="entry name" value="PHOSPHOGLYCOLATE PHOSPHATASE"/>
    <property type="match status" value="1"/>
</dbReference>
<evidence type="ECO:0000256" key="1">
    <source>
        <dbReference type="ARBA" id="ARBA00007958"/>
    </source>
</evidence>
<gene>
    <name evidence="2" type="ORF">A3K92_04905</name>
</gene>
<dbReference type="GO" id="GO:0006281">
    <property type="term" value="P:DNA repair"/>
    <property type="evidence" value="ECO:0007669"/>
    <property type="project" value="TreeGrafter"/>
</dbReference>
<dbReference type="SUPFAM" id="SSF56784">
    <property type="entry name" value="HAD-like"/>
    <property type="match status" value="1"/>
</dbReference>
<dbReference type="OrthoDB" id="115864at2157"/>
<accession>A0A2Z2MAD2</accession>
<dbReference type="InterPro" id="IPR006439">
    <property type="entry name" value="HAD-SF_hydro_IA"/>
</dbReference>
<sequence>MLKGLIFDVDETLVYYEGYDHREWFENWVKPELEKRGIKLDYSLYSKTARLELPRTYVKKLGINPVELWRIIDEVNWKYRKKMLAEGKIKVFPDADALEELKNLGLKLAAVSNASLENALLVLRAFDLERYFDAVFGKDYANLDGVKPNPYLIHKALKALELQPNEVLVVGDSENDILAAHRAGVKAVNVVRFGRVEGADYYVDSLWELLELIRNNPV</sequence>
<dbReference type="NCBIfam" id="TIGR01549">
    <property type="entry name" value="HAD-SF-IA-v1"/>
    <property type="match status" value="1"/>
</dbReference>
<dbReference type="RefSeq" id="WP_088885199.1">
    <property type="nucleotide sequence ID" value="NZ_CP014855.1"/>
</dbReference>
<dbReference type="KEGG" id="tgg:A3K92_04905"/>
<protein>
    <submittedName>
        <fullName evidence="2">2-haloalkanoic acid dehalogenase</fullName>
    </submittedName>
</protein>
<dbReference type="PANTHER" id="PTHR43434">
    <property type="entry name" value="PHOSPHOGLYCOLATE PHOSPHATASE"/>
    <property type="match status" value="1"/>
</dbReference>
<name>A0A2Z2MAD2_THEGO</name>
<dbReference type="InterPro" id="IPR036412">
    <property type="entry name" value="HAD-like_sf"/>
</dbReference>
<dbReference type="SFLD" id="SFLDG01129">
    <property type="entry name" value="C1.5:_HAD__Beta-PGM__Phosphata"/>
    <property type="match status" value="1"/>
</dbReference>
<evidence type="ECO:0000313" key="3">
    <source>
        <dbReference type="Proteomes" id="UP000250134"/>
    </source>
</evidence>
<dbReference type="AlphaFoldDB" id="A0A2Z2MAD2"/>
<dbReference type="InterPro" id="IPR050155">
    <property type="entry name" value="HAD-like_hydrolase_sf"/>
</dbReference>
<dbReference type="GO" id="GO:0008967">
    <property type="term" value="F:phosphoglycolate phosphatase activity"/>
    <property type="evidence" value="ECO:0007669"/>
    <property type="project" value="TreeGrafter"/>
</dbReference>